<dbReference type="EMBL" id="JAVREV010000007">
    <property type="protein sequence ID" value="MDT0444018.1"/>
    <property type="molecule type" value="Genomic_DNA"/>
</dbReference>
<dbReference type="InterPro" id="IPR053226">
    <property type="entry name" value="Pyrrolopyrazine_biosynth_F"/>
</dbReference>
<dbReference type="Gene3D" id="3.40.50.300">
    <property type="entry name" value="P-loop containing nucleotide triphosphate hydrolases"/>
    <property type="match status" value="1"/>
</dbReference>
<dbReference type="SUPFAM" id="SSF52540">
    <property type="entry name" value="P-loop containing nucleoside triphosphate hydrolases"/>
    <property type="match status" value="1"/>
</dbReference>
<dbReference type="PANTHER" id="PTHR48419:SF1">
    <property type="entry name" value="SULFOTRANSFERASE DOMAIN-CONTAINING PROTEIN"/>
    <property type="match status" value="1"/>
</dbReference>
<proteinExistence type="predicted"/>
<organism evidence="1 2">
    <name type="scientific">Streptomyces johnsoniae</name>
    <dbReference type="NCBI Taxonomy" id="3075532"/>
    <lineage>
        <taxon>Bacteria</taxon>
        <taxon>Bacillati</taxon>
        <taxon>Actinomycetota</taxon>
        <taxon>Actinomycetes</taxon>
        <taxon>Kitasatosporales</taxon>
        <taxon>Streptomycetaceae</taxon>
        <taxon>Streptomyces</taxon>
    </lineage>
</organism>
<dbReference type="RefSeq" id="WP_311618304.1">
    <property type="nucleotide sequence ID" value="NZ_JAVREV010000007.1"/>
</dbReference>
<dbReference type="Pfam" id="PF19798">
    <property type="entry name" value="Sulfotransfer_5"/>
    <property type="match status" value="1"/>
</dbReference>
<gene>
    <name evidence="1" type="ORF">RM779_15650</name>
</gene>
<dbReference type="Proteomes" id="UP001183615">
    <property type="component" value="Unassembled WGS sequence"/>
</dbReference>
<evidence type="ECO:0000313" key="1">
    <source>
        <dbReference type="EMBL" id="MDT0444018.1"/>
    </source>
</evidence>
<reference evidence="2" key="1">
    <citation type="submission" date="2023-07" db="EMBL/GenBank/DDBJ databases">
        <title>30 novel species of actinomycetes from the DSMZ collection.</title>
        <authorList>
            <person name="Nouioui I."/>
        </authorList>
    </citation>
    <scope>NUCLEOTIDE SEQUENCE [LARGE SCALE GENOMIC DNA]</scope>
    <source>
        <strain evidence="2">DSM 41886</strain>
    </source>
</reference>
<dbReference type="PANTHER" id="PTHR48419">
    <property type="entry name" value="SULFOTRANSFERASE DOMAIN-CONTAINING PROTEIN"/>
    <property type="match status" value="1"/>
</dbReference>
<name>A0ABU2S5C4_9ACTN</name>
<accession>A0ABU2S5C4</accession>
<keyword evidence="2" id="KW-1185">Reference proteome</keyword>
<evidence type="ECO:0000313" key="2">
    <source>
        <dbReference type="Proteomes" id="UP001183615"/>
    </source>
</evidence>
<sequence length="238" mass="26818">MPVFALWSAPRARSTAFFRSMLERGDLIALHEPFCNLAGFGETDVDGRTFDSPRALLAWLRDETGGVTVFLKDTTDNRHREVLADRRFLAEGRHTFLIRRPEEIAASYYALYPDMSINAIGLQALYELYTAVRDAGGNPPVVIDSDDLVARPAATMAAYCAAVGLPFIPRALSWEPGERPEWRRSARWHADVQASSGLERRARVYTRTVENSAELARFAAHHRPFYERLHAARLDVSL</sequence>
<protein>
    <submittedName>
        <fullName evidence="1">Sulfotransferase family protein</fullName>
    </submittedName>
</protein>
<dbReference type="InterPro" id="IPR027417">
    <property type="entry name" value="P-loop_NTPase"/>
</dbReference>
<comment type="caution">
    <text evidence="1">The sequence shown here is derived from an EMBL/GenBank/DDBJ whole genome shotgun (WGS) entry which is preliminary data.</text>
</comment>